<name>A0A0V1KGG5_TRIPS</name>
<organism evidence="2 3">
    <name type="scientific">Trichinella pseudospiralis</name>
    <name type="common">Parasitic roundworm</name>
    <dbReference type="NCBI Taxonomy" id="6337"/>
    <lineage>
        <taxon>Eukaryota</taxon>
        <taxon>Metazoa</taxon>
        <taxon>Ecdysozoa</taxon>
        <taxon>Nematoda</taxon>
        <taxon>Enoplea</taxon>
        <taxon>Dorylaimia</taxon>
        <taxon>Trichinellida</taxon>
        <taxon>Trichinellidae</taxon>
        <taxon>Trichinella</taxon>
    </lineage>
</organism>
<protein>
    <submittedName>
        <fullName evidence="2">Uncharacterized protein</fullName>
    </submittedName>
</protein>
<evidence type="ECO:0000313" key="2">
    <source>
        <dbReference type="EMBL" id="KRZ46347.1"/>
    </source>
</evidence>
<feature type="transmembrane region" description="Helical" evidence="1">
    <location>
        <begin position="153"/>
        <end position="170"/>
    </location>
</feature>
<proteinExistence type="predicted"/>
<evidence type="ECO:0000313" key="3">
    <source>
        <dbReference type="Proteomes" id="UP000054826"/>
    </source>
</evidence>
<accession>A0A0V1KGG5</accession>
<dbReference type="EMBL" id="JYDV01000001">
    <property type="protein sequence ID" value="KRZ46347.1"/>
    <property type="molecule type" value="Genomic_DNA"/>
</dbReference>
<keyword evidence="1" id="KW-0812">Transmembrane</keyword>
<sequence>MSLQWLQQRKLKICHTVALIWERGDMGSRPSSSFITIVHLSLQDFVHLVQRLPSDKCDKPYKQHYRHLLLQTHYVGVFPLLHCLLFCHKLYLPTDGNCAISDYSYHIRCEKRTSTTVAVLDLHFETSSKCYKCHLQSCTSCYVDNIHIKTCHLILSFVFSIYIIAFQILLMEV</sequence>
<keyword evidence="1" id="KW-1133">Transmembrane helix</keyword>
<dbReference type="Proteomes" id="UP000054826">
    <property type="component" value="Unassembled WGS sequence"/>
</dbReference>
<evidence type="ECO:0000256" key="1">
    <source>
        <dbReference type="SAM" id="Phobius"/>
    </source>
</evidence>
<reference evidence="2 3" key="1">
    <citation type="submission" date="2015-01" db="EMBL/GenBank/DDBJ databases">
        <title>Evolution of Trichinella species and genotypes.</title>
        <authorList>
            <person name="Korhonen P.K."/>
            <person name="Edoardo P."/>
            <person name="Giuseppe L.R."/>
            <person name="Gasser R.B."/>
        </authorList>
    </citation>
    <scope>NUCLEOTIDE SEQUENCE [LARGE SCALE GENOMIC DNA]</scope>
    <source>
        <strain evidence="2">ISS176</strain>
    </source>
</reference>
<dbReference type="AlphaFoldDB" id="A0A0V1KGG5"/>
<gene>
    <name evidence="2" type="ORF">T4C_4148</name>
</gene>
<comment type="caution">
    <text evidence="2">The sequence shown here is derived from an EMBL/GenBank/DDBJ whole genome shotgun (WGS) entry which is preliminary data.</text>
</comment>
<keyword evidence="1" id="KW-0472">Membrane</keyword>